<proteinExistence type="inferred from homology"/>
<dbReference type="InterPro" id="IPR003016">
    <property type="entry name" value="2-oxoA_DH_lipoyl-BS"/>
</dbReference>
<accession>A0ABP4WEI4</accession>
<dbReference type="Pfam" id="PF01597">
    <property type="entry name" value="GCV_H"/>
    <property type="match status" value="1"/>
</dbReference>
<keyword evidence="2 3" id="KW-0450">Lipoyl</keyword>
<dbReference type="PROSITE" id="PS50968">
    <property type="entry name" value="BIOTINYL_LIPOYL"/>
    <property type="match status" value="1"/>
</dbReference>
<organism evidence="5 6">
    <name type="scientific">Luedemannella helvata</name>
    <dbReference type="NCBI Taxonomy" id="349315"/>
    <lineage>
        <taxon>Bacteria</taxon>
        <taxon>Bacillati</taxon>
        <taxon>Actinomycetota</taxon>
        <taxon>Actinomycetes</taxon>
        <taxon>Micromonosporales</taxon>
        <taxon>Micromonosporaceae</taxon>
        <taxon>Luedemannella</taxon>
    </lineage>
</organism>
<comment type="subunit">
    <text evidence="3">The glycine cleavage system is composed of four proteins: P, T, L and H.</text>
</comment>
<comment type="function">
    <text evidence="3">The glycine cleavage system catalyzes the degradation of glycine. The H protein shuttles the methylamine group of glycine from the P protein to the T protein.</text>
</comment>
<evidence type="ECO:0000313" key="5">
    <source>
        <dbReference type="EMBL" id="GAA1751980.1"/>
    </source>
</evidence>
<evidence type="ECO:0000259" key="4">
    <source>
        <dbReference type="PROSITE" id="PS50968"/>
    </source>
</evidence>
<feature type="modified residue" description="N6-lipoyllysine" evidence="3">
    <location>
        <position position="64"/>
    </location>
</feature>
<dbReference type="NCBIfam" id="NF002270">
    <property type="entry name" value="PRK01202.1"/>
    <property type="match status" value="1"/>
</dbReference>
<dbReference type="InterPro" id="IPR017453">
    <property type="entry name" value="GCV_H_sub"/>
</dbReference>
<dbReference type="PANTHER" id="PTHR11715">
    <property type="entry name" value="GLYCINE CLEAVAGE SYSTEM H PROTEIN"/>
    <property type="match status" value="1"/>
</dbReference>
<dbReference type="InterPro" id="IPR011053">
    <property type="entry name" value="Single_hybrid_motif"/>
</dbReference>
<sequence length="128" mass="13552">MIPEDLRYTAEHEWVGAVGGADALRVGITDFAQDSLGDIVFVDLPEVGTSVEAGQPFGEVESTKSVSELYAPVTGTVVARNDQLNEEPELVNTDPYGAGWLIELAPAAADDIDELLDAVAYAALTEQS</sequence>
<protein>
    <recommendedName>
        <fullName evidence="3">Glycine cleavage system H protein</fullName>
    </recommendedName>
</protein>
<keyword evidence="6" id="KW-1185">Reference proteome</keyword>
<dbReference type="NCBIfam" id="TIGR00527">
    <property type="entry name" value="gcvH"/>
    <property type="match status" value="1"/>
</dbReference>
<dbReference type="InterPro" id="IPR000089">
    <property type="entry name" value="Biotin_lipoyl"/>
</dbReference>
<dbReference type="EMBL" id="BAAALS010000009">
    <property type="protein sequence ID" value="GAA1751980.1"/>
    <property type="molecule type" value="Genomic_DNA"/>
</dbReference>
<dbReference type="PROSITE" id="PS00189">
    <property type="entry name" value="LIPOYL"/>
    <property type="match status" value="1"/>
</dbReference>
<name>A0ABP4WEI4_9ACTN</name>
<reference evidence="6" key="1">
    <citation type="journal article" date="2019" name="Int. J. Syst. Evol. Microbiol.">
        <title>The Global Catalogue of Microorganisms (GCM) 10K type strain sequencing project: providing services to taxonomists for standard genome sequencing and annotation.</title>
        <authorList>
            <consortium name="The Broad Institute Genomics Platform"/>
            <consortium name="The Broad Institute Genome Sequencing Center for Infectious Disease"/>
            <person name="Wu L."/>
            <person name="Ma J."/>
        </authorList>
    </citation>
    <scope>NUCLEOTIDE SEQUENCE [LARGE SCALE GENOMIC DNA]</scope>
    <source>
        <strain evidence="6">JCM 13249</strain>
    </source>
</reference>
<dbReference type="Gene3D" id="2.40.50.100">
    <property type="match status" value="1"/>
</dbReference>
<evidence type="ECO:0000256" key="1">
    <source>
        <dbReference type="ARBA" id="ARBA00009249"/>
    </source>
</evidence>
<gene>
    <name evidence="3 5" type="primary">gcvH</name>
    <name evidence="5" type="ORF">GCM10009681_23720</name>
</gene>
<dbReference type="PANTHER" id="PTHR11715:SF3">
    <property type="entry name" value="GLYCINE CLEAVAGE SYSTEM H PROTEIN-RELATED"/>
    <property type="match status" value="1"/>
</dbReference>
<comment type="cofactor">
    <cofactor evidence="3">
        <name>(R)-lipoate</name>
        <dbReference type="ChEBI" id="CHEBI:83088"/>
    </cofactor>
    <text evidence="3">Binds 1 lipoyl cofactor covalently.</text>
</comment>
<dbReference type="HAMAP" id="MF_00272">
    <property type="entry name" value="GcvH"/>
    <property type="match status" value="1"/>
</dbReference>
<dbReference type="CDD" id="cd06848">
    <property type="entry name" value="GCS_H"/>
    <property type="match status" value="1"/>
</dbReference>
<feature type="domain" description="Lipoyl-binding" evidence="4">
    <location>
        <begin position="23"/>
        <end position="105"/>
    </location>
</feature>
<evidence type="ECO:0000256" key="2">
    <source>
        <dbReference type="ARBA" id="ARBA00022823"/>
    </source>
</evidence>
<dbReference type="SUPFAM" id="SSF51230">
    <property type="entry name" value="Single hybrid motif"/>
    <property type="match status" value="1"/>
</dbReference>
<dbReference type="Proteomes" id="UP001500655">
    <property type="component" value="Unassembled WGS sequence"/>
</dbReference>
<evidence type="ECO:0000256" key="3">
    <source>
        <dbReference type="HAMAP-Rule" id="MF_00272"/>
    </source>
</evidence>
<dbReference type="RefSeq" id="WP_344080080.1">
    <property type="nucleotide sequence ID" value="NZ_BAAALS010000009.1"/>
</dbReference>
<evidence type="ECO:0000313" key="6">
    <source>
        <dbReference type="Proteomes" id="UP001500655"/>
    </source>
</evidence>
<dbReference type="InterPro" id="IPR033753">
    <property type="entry name" value="GCV_H/Fam206"/>
</dbReference>
<comment type="caution">
    <text evidence="5">The sequence shown here is derived from an EMBL/GenBank/DDBJ whole genome shotgun (WGS) entry which is preliminary data.</text>
</comment>
<comment type="similarity">
    <text evidence="1 3">Belongs to the GcvH family.</text>
</comment>
<dbReference type="InterPro" id="IPR002930">
    <property type="entry name" value="GCV_H"/>
</dbReference>